<reference evidence="1" key="1">
    <citation type="journal article" date="2018" name="Genome Biol.">
        <title>SKESA: strategic k-mer extension for scrupulous assemblies.</title>
        <authorList>
            <person name="Souvorov A."/>
            <person name="Agarwala R."/>
            <person name="Lipman D.J."/>
        </authorList>
    </citation>
    <scope>NUCLEOTIDE SEQUENCE</scope>
    <source>
        <strain evidence="1">CAVp300</strain>
    </source>
</reference>
<dbReference type="RefSeq" id="WP_047371355.1">
    <property type="nucleotide sequence ID" value="NZ_CABMNU010000005.1"/>
</dbReference>
<proteinExistence type="predicted"/>
<comment type="caution">
    <text evidence="1">The sequence shown here is derived from an EMBL/GenBank/DDBJ whole genome shotgun (WGS) entry which is preliminary data.</text>
</comment>
<gene>
    <name evidence="1" type="ORF">I8531_000624</name>
</gene>
<accession>A0A9P3T5B1</accession>
<evidence type="ECO:0000313" key="1">
    <source>
        <dbReference type="EMBL" id="HAT3580368.1"/>
    </source>
</evidence>
<sequence length="247" mass="27322">MSELKIDNPAQRLLDILTAGKANASHYNCRQVWQRILAVPENNEQELITRLGKVMGLPARISLVMQDHFPDPRWQSVHWRQRIEAAFLAQEMNGQWDKFISHINDQTLSELGLLSMIFETRGAHASIDEEEIQSLLEKITELRNDIRSSGLSAKIKTLLLRQLSQLQEALETYSISGIEPVMDAVQSTLGLAVIDPEYKQEIKAGSGSKFGDRISSLLGDVANVVTVAGALPALPAAIQSALSLLSK</sequence>
<dbReference type="EMBL" id="DACSUM010000003">
    <property type="protein sequence ID" value="HAT3580368.1"/>
    <property type="molecule type" value="Genomic_DNA"/>
</dbReference>
<protein>
    <submittedName>
        <fullName evidence="1">Uncharacterized protein</fullName>
    </submittedName>
</protein>
<dbReference type="AlphaFoldDB" id="A0A9P3T5B1"/>
<dbReference type="Proteomes" id="UP000867740">
    <property type="component" value="Unassembled WGS sequence"/>
</dbReference>
<organism evidence="1 2">
    <name type="scientific">Kluyvera intermedia</name>
    <name type="common">Enterobacter intermedius</name>
    <dbReference type="NCBI Taxonomy" id="61648"/>
    <lineage>
        <taxon>Bacteria</taxon>
        <taxon>Pseudomonadati</taxon>
        <taxon>Pseudomonadota</taxon>
        <taxon>Gammaproteobacteria</taxon>
        <taxon>Enterobacterales</taxon>
        <taxon>Enterobacteriaceae</taxon>
        <taxon>Kluyvera</taxon>
    </lineage>
</organism>
<evidence type="ECO:0000313" key="2">
    <source>
        <dbReference type="Proteomes" id="UP000867740"/>
    </source>
</evidence>
<name>A0A9P3T5B1_KLUIN</name>
<reference evidence="1" key="2">
    <citation type="submission" date="2020-10" db="EMBL/GenBank/DDBJ databases">
        <authorList>
            <consortium name="NCBI Pathogen Detection Project"/>
        </authorList>
    </citation>
    <scope>NUCLEOTIDE SEQUENCE</scope>
    <source>
        <strain evidence="1">CAVp300</strain>
    </source>
</reference>